<reference evidence="3" key="1">
    <citation type="submission" date="2017-01" db="EMBL/GenBank/DDBJ databases">
        <authorList>
            <person name="Varghese N."/>
            <person name="Submissions S."/>
        </authorList>
    </citation>
    <scope>NUCLEOTIDE SEQUENCE [LARGE SCALE GENOMIC DNA]</scope>
    <source>
        <strain evidence="3">DM9</strain>
    </source>
</reference>
<gene>
    <name evidence="2" type="ORF">SAMN05421545_0839</name>
</gene>
<dbReference type="AlphaFoldDB" id="A0A1N6UDY4"/>
<proteinExistence type="predicted"/>
<sequence length="195" mass="21454">MHKLYLLLFTGLFTGLFLLYSTTMMAQEQASSSAKRKYTSIKIGPSLTALSPKGEPWFGGQIGAHAGISYLTMENDWLGIQLEAQYSLQGAKINRGHLLLHYLNVPVLAKVFLAPNVSLQGGAYAGLLLSERYEFESYSSRPNMKGADHGLLYGLTYGDEAGLTFSLRHQVGLVKVIHAKNQVFQLSLSYCISSK</sequence>
<keyword evidence="3" id="KW-1185">Reference proteome</keyword>
<name>A0A1N6UDY4_9BACT</name>
<dbReference type="STRING" id="1077936.SAMN05421545_0839"/>
<feature type="domain" description="Outer membrane protein beta-barrel" evidence="1">
    <location>
        <begin position="40"/>
        <end position="176"/>
    </location>
</feature>
<accession>A0A1N6UDY4</accession>
<evidence type="ECO:0000313" key="2">
    <source>
        <dbReference type="EMBL" id="SIQ63804.1"/>
    </source>
</evidence>
<dbReference type="Proteomes" id="UP000185924">
    <property type="component" value="Unassembled WGS sequence"/>
</dbReference>
<dbReference type="Pfam" id="PF13568">
    <property type="entry name" value="OMP_b-brl_2"/>
    <property type="match status" value="1"/>
</dbReference>
<evidence type="ECO:0000313" key="3">
    <source>
        <dbReference type="Proteomes" id="UP000185924"/>
    </source>
</evidence>
<dbReference type="InterPro" id="IPR025665">
    <property type="entry name" value="Beta-barrel_OMP_2"/>
</dbReference>
<dbReference type="RefSeq" id="WP_076421213.1">
    <property type="nucleotide sequence ID" value="NZ_FTNM01000001.1"/>
</dbReference>
<dbReference type="OrthoDB" id="947434at2"/>
<dbReference type="EMBL" id="FTNM01000001">
    <property type="protein sequence ID" value="SIQ63804.1"/>
    <property type="molecule type" value="Genomic_DNA"/>
</dbReference>
<protein>
    <submittedName>
        <fullName evidence="2">Outer membrane protein beta-barrel domain-containing protein</fullName>
    </submittedName>
</protein>
<organism evidence="2 3">
    <name type="scientific">Pontibacter lucknowensis</name>
    <dbReference type="NCBI Taxonomy" id="1077936"/>
    <lineage>
        <taxon>Bacteria</taxon>
        <taxon>Pseudomonadati</taxon>
        <taxon>Bacteroidota</taxon>
        <taxon>Cytophagia</taxon>
        <taxon>Cytophagales</taxon>
        <taxon>Hymenobacteraceae</taxon>
        <taxon>Pontibacter</taxon>
    </lineage>
</organism>
<evidence type="ECO:0000259" key="1">
    <source>
        <dbReference type="Pfam" id="PF13568"/>
    </source>
</evidence>